<proteinExistence type="predicted"/>
<dbReference type="EMBL" id="JACTNZ010000006">
    <property type="protein sequence ID" value="KAG5544823.1"/>
    <property type="molecule type" value="Genomic_DNA"/>
</dbReference>
<evidence type="ECO:0000313" key="2">
    <source>
        <dbReference type="Proteomes" id="UP000823749"/>
    </source>
</evidence>
<accession>A0AAV6JXB9</accession>
<comment type="caution">
    <text evidence="1">The sequence shown here is derived from an EMBL/GenBank/DDBJ whole genome shotgun (WGS) entry which is preliminary data.</text>
</comment>
<name>A0AAV6JXB9_9ERIC</name>
<keyword evidence="2" id="KW-1185">Reference proteome</keyword>
<dbReference type="AlphaFoldDB" id="A0AAV6JXB9"/>
<sequence length="50" mass="5606">MTNGWLLCSVVAKLHKLMTITEIERGFLSLGGDNIQVRAMGGRSVLFFFF</sequence>
<reference evidence="1 2" key="1">
    <citation type="submission" date="2020-08" db="EMBL/GenBank/DDBJ databases">
        <title>Plant Genome Project.</title>
        <authorList>
            <person name="Zhang R.-G."/>
        </authorList>
    </citation>
    <scope>NUCLEOTIDE SEQUENCE [LARGE SCALE GENOMIC DNA]</scope>
    <source>
        <strain evidence="1">WSP0</strain>
        <tissue evidence="1">Leaf</tissue>
    </source>
</reference>
<organism evidence="1 2">
    <name type="scientific">Rhododendron griersonianum</name>
    <dbReference type="NCBI Taxonomy" id="479676"/>
    <lineage>
        <taxon>Eukaryota</taxon>
        <taxon>Viridiplantae</taxon>
        <taxon>Streptophyta</taxon>
        <taxon>Embryophyta</taxon>
        <taxon>Tracheophyta</taxon>
        <taxon>Spermatophyta</taxon>
        <taxon>Magnoliopsida</taxon>
        <taxon>eudicotyledons</taxon>
        <taxon>Gunneridae</taxon>
        <taxon>Pentapetalae</taxon>
        <taxon>asterids</taxon>
        <taxon>Ericales</taxon>
        <taxon>Ericaceae</taxon>
        <taxon>Ericoideae</taxon>
        <taxon>Rhodoreae</taxon>
        <taxon>Rhododendron</taxon>
    </lineage>
</organism>
<gene>
    <name evidence="1" type="ORF">RHGRI_017318</name>
</gene>
<dbReference type="Proteomes" id="UP000823749">
    <property type="component" value="Chromosome 6"/>
</dbReference>
<protein>
    <submittedName>
        <fullName evidence="1">Uncharacterized protein</fullName>
    </submittedName>
</protein>
<evidence type="ECO:0000313" key="1">
    <source>
        <dbReference type="EMBL" id="KAG5544823.1"/>
    </source>
</evidence>